<name>A0A0S4LRK9_9BACT</name>
<proteinExistence type="predicted"/>
<evidence type="ECO:0000313" key="1">
    <source>
        <dbReference type="EMBL" id="CUS38660.1"/>
    </source>
</evidence>
<dbReference type="RefSeq" id="WP_090750881.1">
    <property type="nucleotide sequence ID" value="NZ_CZQA01000012.1"/>
</dbReference>
<gene>
    <name evidence="1" type="ORF">COMA1_60007</name>
</gene>
<keyword evidence="2" id="KW-1185">Reference proteome</keyword>
<dbReference type="Proteomes" id="UP000199032">
    <property type="component" value="Unassembled WGS sequence"/>
</dbReference>
<organism evidence="1 2">
    <name type="scientific">Candidatus Nitrospira nitrosa</name>
    <dbReference type="NCBI Taxonomy" id="1742972"/>
    <lineage>
        <taxon>Bacteria</taxon>
        <taxon>Pseudomonadati</taxon>
        <taxon>Nitrospirota</taxon>
        <taxon>Nitrospiria</taxon>
        <taxon>Nitrospirales</taxon>
        <taxon>Nitrospiraceae</taxon>
        <taxon>Nitrospira</taxon>
    </lineage>
</organism>
<evidence type="ECO:0000313" key="2">
    <source>
        <dbReference type="Proteomes" id="UP000199032"/>
    </source>
</evidence>
<accession>A0A0S4LRK9</accession>
<protein>
    <submittedName>
        <fullName evidence="1">Uncharacterized protein</fullName>
    </submittedName>
</protein>
<dbReference type="AlphaFoldDB" id="A0A0S4LRK9"/>
<dbReference type="OrthoDB" id="8911653at2"/>
<dbReference type="STRING" id="1742972.COMA1_60007"/>
<dbReference type="EMBL" id="CZQA01000012">
    <property type="protein sequence ID" value="CUS38660.1"/>
    <property type="molecule type" value="Genomic_DNA"/>
</dbReference>
<sequence>MVQLLIIVLLLGGIWTQEVSANPAHGRIQQMTSGDRNTLFAKFLQGSGQRCDSVTRSFFQGATKSDDAVWNVTCRDGQMFAVLIYNDAKGSSKILSCATLKAINAGDCFKKVLRE</sequence>
<reference evidence="1 2" key="1">
    <citation type="submission" date="2015-10" db="EMBL/GenBank/DDBJ databases">
        <authorList>
            <person name="Gilbert D.G."/>
        </authorList>
    </citation>
    <scope>NUCLEOTIDE SEQUENCE [LARGE SCALE GENOMIC DNA]</scope>
    <source>
        <strain evidence="1">COMA1</strain>
    </source>
</reference>